<dbReference type="STRING" id="3988.B9RDJ7"/>
<dbReference type="FunCoup" id="B9RDJ7">
    <property type="interactions" value="15"/>
</dbReference>
<evidence type="ECO:0000256" key="1">
    <source>
        <dbReference type="SAM" id="MobiDB-lite"/>
    </source>
</evidence>
<name>B9RDJ7_RICCO</name>
<gene>
    <name evidence="2" type="ORF">RCOM_1613670</name>
</gene>
<reference evidence="3" key="1">
    <citation type="journal article" date="2010" name="Nat. Biotechnol.">
        <title>Draft genome sequence of the oilseed species Ricinus communis.</title>
        <authorList>
            <person name="Chan A.P."/>
            <person name="Crabtree J."/>
            <person name="Zhao Q."/>
            <person name="Lorenzi H."/>
            <person name="Orvis J."/>
            <person name="Puiu D."/>
            <person name="Melake-Berhan A."/>
            <person name="Jones K.M."/>
            <person name="Redman J."/>
            <person name="Chen G."/>
            <person name="Cahoon E.B."/>
            <person name="Gedil M."/>
            <person name="Stanke M."/>
            <person name="Haas B.J."/>
            <person name="Wortman J.R."/>
            <person name="Fraser-Liggett C.M."/>
            <person name="Ravel J."/>
            <person name="Rabinowicz P.D."/>
        </authorList>
    </citation>
    <scope>NUCLEOTIDE SEQUENCE [LARGE SCALE GENOMIC DNA]</scope>
    <source>
        <strain evidence="3">cv. Hale</strain>
    </source>
</reference>
<feature type="region of interest" description="Disordered" evidence="1">
    <location>
        <begin position="163"/>
        <end position="199"/>
    </location>
</feature>
<keyword evidence="3" id="KW-1185">Reference proteome</keyword>
<feature type="region of interest" description="Disordered" evidence="1">
    <location>
        <begin position="311"/>
        <end position="338"/>
    </location>
</feature>
<feature type="compositionally biased region" description="Acidic residues" evidence="1">
    <location>
        <begin position="320"/>
        <end position="329"/>
    </location>
</feature>
<sequence length="455" mass="52363">MGCSNDDSFLNKVFEPRKQFPLEHRPRMLKDFLTEDSYASSSTGFKSFPRKPINSSSSTITTLCDDPNNKSSLIRTGHRSETASSPAISPFQAMIIAVKKIHFITAVKSPSILPRSLLRRLSSKKSTYRGIHENKKGAETKVTVTIKDIIRWKSFRDIVEEKSQSSDLPSSSPHHYTTTTTTTVSTASSPCSRSSNGSSWCDSDFTAEYLPCWHGESEKFCENEEVKVGKKHLPRVGEKLMEAATIDKIEERQQNSPVSVINIEFEEDDDDEESKSFQSMYQLWSKRKLMQKIRRYESRGRLDTINLENWMSMEESTSSGEDEEEEETETNGRIDEEVEEKARQLLNHVKETSSLGEYRKENVERVVLDFFRDELCRKRYGNGSRNDEMLRRVKCWMDGEQSTWTGWEKKEACVRDMETEGKWSKFEEEQQELVSAIENGMMGFLVDELLIDLIS</sequence>
<accession>B9RDJ7</accession>
<dbReference type="eggNOG" id="ENOG502QW90">
    <property type="taxonomic scope" value="Eukaryota"/>
</dbReference>
<dbReference type="PANTHER" id="PTHR33623">
    <property type="entry name" value="OS04G0572500 PROTEIN"/>
    <property type="match status" value="1"/>
</dbReference>
<evidence type="ECO:0000313" key="2">
    <source>
        <dbReference type="EMBL" id="EEF50455.1"/>
    </source>
</evidence>
<dbReference type="InParanoid" id="B9RDJ7"/>
<dbReference type="Proteomes" id="UP000008311">
    <property type="component" value="Unassembled WGS sequence"/>
</dbReference>
<dbReference type="EMBL" id="EQ973775">
    <property type="protein sequence ID" value="EEF50455.1"/>
    <property type="molecule type" value="Genomic_DNA"/>
</dbReference>
<protein>
    <recommendedName>
        <fullName evidence="4">DUF4378 domain-containing protein</fullName>
    </recommendedName>
</protein>
<evidence type="ECO:0000313" key="3">
    <source>
        <dbReference type="Proteomes" id="UP000008311"/>
    </source>
</evidence>
<dbReference type="PANTHER" id="PTHR33623:SF17">
    <property type="entry name" value="DUF4378 DOMAIN-CONTAINING PROTEIN"/>
    <property type="match status" value="1"/>
</dbReference>
<feature type="compositionally biased region" description="Low complexity" evidence="1">
    <location>
        <begin position="165"/>
        <end position="199"/>
    </location>
</feature>
<organism evidence="2 3">
    <name type="scientific">Ricinus communis</name>
    <name type="common">Castor bean</name>
    <dbReference type="NCBI Taxonomy" id="3988"/>
    <lineage>
        <taxon>Eukaryota</taxon>
        <taxon>Viridiplantae</taxon>
        <taxon>Streptophyta</taxon>
        <taxon>Embryophyta</taxon>
        <taxon>Tracheophyta</taxon>
        <taxon>Spermatophyta</taxon>
        <taxon>Magnoliopsida</taxon>
        <taxon>eudicotyledons</taxon>
        <taxon>Gunneridae</taxon>
        <taxon>Pentapetalae</taxon>
        <taxon>rosids</taxon>
        <taxon>fabids</taxon>
        <taxon>Malpighiales</taxon>
        <taxon>Euphorbiaceae</taxon>
        <taxon>Acalyphoideae</taxon>
        <taxon>Acalypheae</taxon>
        <taxon>Ricinus</taxon>
    </lineage>
</organism>
<dbReference type="AlphaFoldDB" id="B9RDJ7"/>
<evidence type="ECO:0008006" key="4">
    <source>
        <dbReference type="Google" id="ProtNLM"/>
    </source>
</evidence>
<proteinExistence type="predicted"/>